<dbReference type="RefSeq" id="XP_011771713.1">
    <property type="nucleotide sequence ID" value="XM_011773411.1"/>
</dbReference>
<proteinExistence type="predicted"/>
<evidence type="ECO:0000256" key="1">
    <source>
        <dbReference type="SAM" id="MobiDB-lite"/>
    </source>
</evidence>
<protein>
    <submittedName>
        <fullName evidence="2">Uncharacterized protein</fullName>
    </submittedName>
</protein>
<dbReference type="VEuPathDB" id="TriTrypDB:Tbg.972.2.1370"/>
<organism evidence="2 3">
    <name type="scientific">Trypanosoma brucei gambiense (strain MHOM/CI/86/DAL972)</name>
    <dbReference type="NCBI Taxonomy" id="679716"/>
    <lineage>
        <taxon>Eukaryota</taxon>
        <taxon>Discoba</taxon>
        <taxon>Euglenozoa</taxon>
        <taxon>Kinetoplastea</taxon>
        <taxon>Metakinetoplastina</taxon>
        <taxon>Trypanosomatida</taxon>
        <taxon>Trypanosomatidae</taxon>
        <taxon>Trypanosoma</taxon>
    </lineage>
</organism>
<reference evidence="3" key="1">
    <citation type="journal article" date="2010" name="PLoS Negl. Trop. Dis.">
        <title>The genome sequence of Trypanosoma brucei gambiense, causative agent of chronic human african trypanosomiasis.</title>
        <authorList>
            <person name="Jackson A.P."/>
            <person name="Sanders M."/>
            <person name="Berry A."/>
            <person name="McQuillan J."/>
            <person name="Aslett M.A."/>
            <person name="Quail M.A."/>
            <person name="Chukualim B."/>
            <person name="Capewell P."/>
            <person name="MacLeod A."/>
            <person name="Melville S.E."/>
            <person name="Gibson W."/>
            <person name="Barry J.D."/>
            <person name="Berriman M."/>
            <person name="Hertz-Fowler C."/>
        </authorList>
    </citation>
    <scope>NUCLEOTIDE SEQUENCE [LARGE SCALE GENOMIC DNA]</scope>
    <source>
        <strain evidence="3">MHOM/CI/86/DAL972</strain>
    </source>
</reference>
<dbReference type="EMBL" id="FN554965">
    <property type="protein sequence ID" value="CBH09407.1"/>
    <property type="molecule type" value="Genomic_DNA"/>
</dbReference>
<evidence type="ECO:0000313" key="2">
    <source>
        <dbReference type="EMBL" id="CBH09407.1"/>
    </source>
</evidence>
<evidence type="ECO:0000313" key="3">
    <source>
        <dbReference type="Proteomes" id="UP000002316"/>
    </source>
</evidence>
<gene>
    <name evidence="2" type="ORF">TbgDal_II1370</name>
</gene>
<dbReference type="KEGG" id="tbg:TbgDal_II1370"/>
<dbReference type="GeneID" id="23858540"/>
<dbReference type="OrthoDB" id="278391at2759"/>
<feature type="region of interest" description="Disordered" evidence="1">
    <location>
        <begin position="1"/>
        <end position="38"/>
    </location>
</feature>
<dbReference type="AlphaFoldDB" id="C9ZJ49"/>
<sequence length="299" mass="32182">MTVATAPTPPDLSKPPADKLEIRTQTTGNDGGASSGAAKEVFVTPEEVERQVKLGLLLVQLGAAKENQIFGPRGLMTPPRDLLVINRYEDSKEARRPFKWYDPISWFLSGPKPSPMFWSPSPFRNEEQERAVTASPTAASGTAAATQTPEIGPATSLAPAVKKIRAIPPVDMRPLGDDVHLEAAVRLDREKLLKDEETLHKMLNGVEDTRHAYLVPAQELQCEDEVLAVVQCYEKHVSAIQAASGSGMSNSGKILSEGAALELPVIADVLQCGPVVSLLRRCAEGVVGAYSQKDVAVQL</sequence>
<dbReference type="Proteomes" id="UP000002316">
    <property type="component" value="Chromosome 2"/>
</dbReference>
<accession>C9ZJ49</accession>
<name>C9ZJ49_TRYB9</name>